<proteinExistence type="predicted"/>
<sequence length="276" mass="30804">MQAGSYHSLVPSSFDLKVKRIKREVFGLRSSSLAIPFEDAVSISSSESKIVSEVVAPQPASKGPFPLFLRGTIRDLISEKTQTEAMHALVAYAVERLKRYSSMRETMLIAGSIEDFVDTGRTVSSNAESTCDGYLLLGDRKRSKCVAEWRKFQARLAQSLDLDLSSRREERVELGALVPYLTYLDGLPREGRNIVVVLTDHWNLLARERWPLKRDTLRTLIDASSPHWTSILPSLTRDALLLVTQVGELAHGLQFIGLRKLGSLILTHDSSPQALE</sequence>
<comment type="caution">
    <text evidence="1">The sequence shown here is derived from an EMBL/GenBank/DDBJ whole genome shotgun (WGS) entry which is preliminary data.</text>
</comment>
<protein>
    <submittedName>
        <fullName evidence="1">Uncharacterized protein</fullName>
    </submittedName>
</protein>
<evidence type="ECO:0000313" key="2">
    <source>
        <dbReference type="Proteomes" id="UP000315496"/>
    </source>
</evidence>
<name>A0A4Z1T0S6_GIAMU</name>
<organism evidence="1 2">
    <name type="scientific">Giardia muris</name>
    <dbReference type="NCBI Taxonomy" id="5742"/>
    <lineage>
        <taxon>Eukaryota</taxon>
        <taxon>Metamonada</taxon>
        <taxon>Diplomonadida</taxon>
        <taxon>Hexamitidae</taxon>
        <taxon>Giardiinae</taxon>
        <taxon>Giardia</taxon>
    </lineage>
</organism>
<dbReference type="EMBL" id="VDLU01000003">
    <property type="protein sequence ID" value="TNJ27503.1"/>
    <property type="molecule type" value="Genomic_DNA"/>
</dbReference>
<dbReference type="Proteomes" id="UP000315496">
    <property type="component" value="Chromosome 3"/>
</dbReference>
<reference evidence="1 2" key="1">
    <citation type="submission" date="2019-05" db="EMBL/GenBank/DDBJ databases">
        <title>The compact genome of Giardia muris reveals important steps in the evolution of intestinal protozoan parasites.</title>
        <authorList>
            <person name="Xu F."/>
            <person name="Jimenez-Gonzalez A."/>
            <person name="Einarsson E."/>
            <person name="Astvaldsson A."/>
            <person name="Peirasmaki D."/>
            <person name="Eckmann L."/>
            <person name="Andersson J.O."/>
            <person name="Svard S.G."/>
            <person name="Jerlstrom-Hultqvist J."/>
        </authorList>
    </citation>
    <scope>NUCLEOTIDE SEQUENCE [LARGE SCALE GENOMIC DNA]</scope>
    <source>
        <strain evidence="1 2">Roberts-Thomson</strain>
    </source>
</reference>
<keyword evidence="2" id="KW-1185">Reference proteome</keyword>
<accession>A0A4Z1T0S6</accession>
<dbReference type="VEuPathDB" id="GiardiaDB:GMRT_10806"/>
<gene>
    <name evidence="1" type="ORF">GMRT_10806</name>
</gene>
<evidence type="ECO:0000313" key="1">
    <source>
        <dbReference type="EMBL" id="TNJ27503.1"/>
    </source>
</evidence>
<dbReference type="AlphaFoldDB" id="A0A4Z1T0S6"/>